<dbReference type="Proteomes" id="UP000095673">
    <property type="component" value="Unassembled WGS sequence"/>
</dbReference>
<dbReference type="RefSeq" id="WP_055237360.1">
    <property type="nucleotide sequence ID" value="NZ_CYXM01000002.1"/>
</dbReference>
<keyword evidence="1 4" id="KW-0808">Transferase</keyword>
<evidence type="ECO:0000259" key="3">
    <source>
        <dbReference type="Pfam" id="PF01467"/>
    </source>
</evidence>
<dbReference type="PANTHER" id="PTHR43793:SF1">
    <property type="entry name" value="FAD SYNTHASE"/>
    <property type="match status" value="1"/>
</dbReference>
<evidence type="ECO:0000313" key="5">
    <source>
        <dbReference type="Proteomes" id="UP000095673"/>
    </source>
</evidence>
<gene>
    <name evidence="4" type="primary">tagD</name>
    <name evidence="4" type="ORF">ERS852580_00718</name>
</gene>
<proteinExistence type="predicted"/>
<dbReference type="SUPFAM" id="SSF52374">
    <property type="entry name" value="Nucleotidylyl transferase"/>
    <property type="match status" value="1"/>
</dbReference>
<evidence type="ECO:0000256" key="1">
    <source>
        <dbReference type="ARBA" id="ARBA00022679"/>
    </source>
</evidence>
<dbReference type="Gene3D" id="3.40.50.620">
    <property type="entry name" value="HUPs"/>
    <property type="match status" value="1"/>
</dbReference>
<dbReference type="NCBIfam" id="TIGR00125">
    <property type="entry name" value="cyt_tran_rel"/>
    <property type="match status" value="1"/>
</dbReference>
<dbReference type="InterPro" id="IPR050385">
    <property type="entry name" value="Archaeal_FAD_synthase"/>
</dbReference>
<feature type="domain" description="Cytidyltransferase-like" evidence="3">
    <location>
        <begin position="9"/>
        <end position="134"/>
    </location>
</feature>
<dbReference type="GO" id="GO:0047348">
    <property type="term" value="F:glycerol-3-phosphate cytidylyltransferase activity"/>
    <property type="evidence" value="ECO:0007669"/>
    <property type="project" value="UniProtKB-EC"/>
</dbReference>
<organism evidence="4 5">
    <name type="scientific">Agathobacter rectalis</name>
    <dbReference type="NCBI Taxonomy" id="39491"/>
    <lineage>
        <taxon>Bacteria</taxon>
        <taxon>Bacillati</taxon>
        <taxon>Bacillota</taxon>
        <taxon>Clostridia</taxon>
        <taxon>Lachnospirales</taxon>
        <taxon>Lachnospiraceae</taxon>
        <taxon>Agathobacter</taxon>
    </lineage>
</organism>
<sequence length="148" mass="17472">MKKYKVGFVCGFFDIIHDGHINILKYAKAQCDKLIVAVGTDEFMKIRKGRKPVLTYYQRIRILQSIKYVDEVVPENDLDKIAAYKKYRFDAMFAGDDHIDEKVYIESTRILKEKFGVDTIYVKRNDMSSSKLRKCAYDIYKINEKLYD</sequence>
<accession>A0A173RWS6</accession>
<dbReference type="EC" id="2.7.7.39" evidence="4"/>
<dbReference type="InterPro" id="IPR004821">
    <property type="entry name" value="Cyt_trans-like"/>
</dbReference>
<name>A0A173RWS6_9FIRM</name>
<evidence type="ECO:0000313" key="4">
    <source>
        <dbReference type="EMBL" id="CUM82167.1"/>
    </source>
</evidence>
<reference evidence="4 5" key="1">
    <citation type="submission" date="2015-09" db="EMBL/GenBank/DDBJ databases">
        <authorList>
            <consortium name="Pathogen Informatics"/>
        </authorList>
    </citation>
    <scope>NUCLEOTIDE SEQUENCE [LARGE SCALE GENOMIC DNA]</scope>
    <source>
        <strain evidence="4 5">2789STDY5834968</strain>
    </source>
</reference>
<keyword evidence="2 4" id="KW-0548">Nucleotidyltransferase</keyword>
<dbReference type="PANTHER" id="PTHR43793">
    <property type="entry name" value="FAD SYNTHASE"/>
    <property type="match status" value="1"/>
</dbReference>
<evidence type="ECO:0000256" key="2">
    <source>
        <dbReference type="ARBA" id="ARBA00022695"/>
    </source>
</evidence>
<dbReference type="AlphaFoldDB" id="A0A173RWS6"/>
<protein>
    <submittedName>
        <fullName evidence="4">Glycerol-3-phosphate cytidylyltransferase</fullName>
        <ecNumber evidence="4">2.7.7.39</ecNumber>
    </submittedName>
</protein>
<dbReference type="InterPro" id="IPR014729">
    <property type="entry name" value="Rossmann-like_a/b/a_fold"/>
</dbReference>
<dbReference type="Pfam" id="PF01467">
    <property type="entry name" value="CTP_transf_like"/>
    <property type="match status" value="1"/>
</dbReference>
<dbReference type="EMBL" id="CYXM01000002">
    <property type="protein sequence ID" value="CUM82167.1"/>
    <property type="molecule type" value="Genomic_DNA"/>
</dbReference>